<dbReference type="PROSITE" id="PS51257">
    <property type="entry name" value="PROKAR_LIPOPROTEIN"/>
    <property type="match status" value="1"/>
</dbReference>
<dbReference type="RefSeq" id="WP_136926962.1">
    <property type="nucleotide sequence ID" value="NZ_SSMQ01000001.1"/>
</dbReference>
<evidence type="ECO:0000256" key="1">
    <source>
        <dbReference type="SAM" id="MobiDB-lite"/>
    </source>
</evidence>
<sequence length="103" mass="11063">MRPLALLLLVLVGLVLVGCGNTINGRGAAAPLVRVHAAKDLDCPDEEVRVTEEFGGVYKAIGCGRKAYYRTLCEGLSCEVRGEGDGPVGWRERPDQTTPVLPR</sequence>
<evidence type="ECO:0000313" key="3">
    <source>
        <dbReference type="Proteomes" id="UP000309215"/>
    </source>
</evidence>
<accession>A0A4U1JK69</accession>
<evidence type="ECO:0000313" key="2">
    <source>
        <dbReference type="EMBL" id="TKD13146.1"/>
    </source>
</evidence>
<dbReference type="AlphaFoldDB" id="A0A4U1JK69"/>
<comment type="caution">
    <text evidence="2">The sequence shown here is derived from an EMBL/GenBank/DDBJ whole genome shotgun (WGS) entry which is preliminary data.</text>
</comment>
<keyword evidence="3" id="KW-1185">Reference proteome</keyword>
<name>A0A4U1JK69_9BACT</name>
<evidence type="ECO:0008006" key="4">
    <source>
        <dbReference type="Google" id="ProtNLM"/>
    </source>
</evidence>
<gene>
    <name evidence="2" type="ORF">E8A74_00905</name>
</gene>
<feature type="region of interest" description="Disordered" evidence="1">
    <location>
        <begin position="81"/>
        <end position="103"/>
    </location>
</feature>
<dbReference type="OrthoDB" id="5519899at2"/>
<organism evidence="2 3">
    <name type="scientific">Polyangium fumosum</name>
    <dbReference type="NCBI Taxonomy" id="889272"/>
    <lineage>
        <taxon>Bacteria</taxon>
        <taxon>Pseudomonadati</taxon>
        <taxon>Myxococcota</taxon>
        <taxon>Polyangia</taxon>
        <taxon>Polyangiales</taxon>
        <taxon>Polyangiaceae</taxon>
        <taxon>Polyangium</taxon>
    </lineage>
</organism>
<protein>
    <recommendedName>
        <fullName evidence="4">Lipoprotein</fullName>
    </recommendedName>
</protein>
<feature type="compositionally biased region" description="Basic and acidic residues" evidence="1">
    <location>
        <begin position="81"/>
        <end position="95"/>
    </location>
</feature>
<reference evidence="2 3" key="1">
    <citation type="submission" date="2019-04" db="EMBL/GenBank/DDBJ databases">
        <authorList>
            <person name="Li Y."/>
            <person name="Wang J."/>
        </authorList>
    </citation>
    <scope>NUCLEOTIDE SEQUENCE [LARGE SCALE GENOMIC DNA]</scope>
    <source>
        <strain evidence="2 3">DSM 14668</strain>
    </source>
</reference>
<proteinExistence type="predicted"/>
<dbReference type="Proteomes" id="UP000309215">
    <property type="component" value="Unassembled WGS sequence"/>
</dbReference>
<dbReference type="EMBL" id="SSMQ01000001">
    <property type="protein sequence ID" value="TKD13146.1"/>
    <property type="molecule type" value="Genomic_DNA"/>
</dbReference>